<sequence length="440" mass="51664">MAEQLVHENSYALSDENEDQVIKKIALCSKQVIIDPKDNLLNVMYIFDHCHTFPEVSLLSLLRIFLDIVPLYKIKTLSNEVKDKTQLSKLNKWEQDLLMIYSKFVFLVTKDTNDVNYKCAAELLKELSHFNYVEKLVSFVLRGTIVENAVCCECIARIFKSDDLELKYKMLVPMCELNFGRNVISNFLDIDIFEFQAVKDKFFTGFIYENEKKRRKDKKHADGLLNKDDKKKMSKEERKQEKIRKQVESRRLEEEGIVDKEKQKKLELKICNCILRIYLLVLERRRSDLYAEVFVGLRKFKVIVKDNLVEGTKLLIMGCLADSSAETKFLGILAVLALYEDRIIDLNKLRDYLYDLLEPRTLRLKSSESKLAAKALKHFFLTNKQSVTIVKMFIKRLMVLCSLDYLPALSVVIGEMMEYYDIDMVIDDFQEFSVYLKMFY</sequence>
<keyword evidence="1" id="KW-0175">Coiled coil</keyword>
<protein>
    <submittedName>
        <fullName evidence="3">Protein involved in the nuclear export of pre-ribosomes</fullName>
    </submittedName>
</protein>
<dbReference type="InterPro" id="IPR016903">
    <property type="entry name" value="Nucleolar_cplx-assoc_3"/>
</dbReference>
<evidence type="ECO:0000256" key="1">
    <source>
        <dbReference type="SAM" id="Coils"/>
    </source>
</evidence>
<dbReference type="InterPro" id="IPR011501">
    <property type="entry name" value="Noc3_N"/>
</dbReference>
<dbReference type="InParanoid" id="L7JTB4"/>
<dbReference type="OrthoDB" id="10263597at2759"/>
<dbReference type="STRING" id="72359.L7JTB4"/>
<dbReference type="OMA" id="HLMPREG"/>
<gene>
    <name evidence="3" type="ORF">THOM_2482</name>
</gene>
<dbReference type="PANTHER" id="PTHR14428:SF5">
    <property type="entry name" value="NUCLEOLAR COMPLEX PROTEIN 3 HOMOLOG"/>
    <property type="match status" value="1"/>
</dbReference>
<dbReference type="GO" id="GO:0006270">
    <property type="term" value="P:DNA replication initiation"/>
    <property type="evidence" value="ECO:0007669"/>
    <property type="project" value="TreeGrafter"/>
</dbReference>
<evidence type="ECO:0000313" key="3">
    <source>
        <dbReference type="EMBL" id="ELQ74570.1"/>
    </source>
</evidence>
<accession>L7JTB4</accession>
<dbReference type="GO" id="GO:0005730">
    <property type="term" value="C:nucleolus"/>
    <property type="evidence" value="ECO:0007669"/>
    <property type="project" value="TreeGrafter"/>
</dbReference>
<dbReference type="EMBL" id="JH994035">
    <property type="protein sequence ID" value="ELQ74570.1"/>
    <property type="molecule type" value="Genomic_DNA"/>
</dbReference>
<dbReference type="GO" id="GO:0003682">
    <property type="term" value="F:chromatin binding"/>
    <property type="evidence" value="ECO:0007669"/>
    <property type="project" value="TreeGrafter"/>
</dbReference>
<organism evidence="3 4">
    <name type="scientific">Trachipleistophora hominis</name>
    <name type="common">Microsporidian parasite</name>
    <dbReference type="NCBI Taxonomy" id="72359"/>
    <lineage>
        <taxon>Eukaryota</taxon>
        <taxon>Fungi</taxon>
        <taxon>Fungi incertae sedis</taxon>
        <taxon>Microsporidia</taxon>
        <taxon>Pleistophoridae</taxon>
        <taxon>Trachipleistophora</taxon>
    </lineage>
</organism>
<name>L7JTB4_TRAHO</name>
<feature type="coiled-coil region" evidence="1">
    <location>
        <begin position="226"/>
        <end position="255"/>
    </location>
</feature>
<evidence type="ECO:0000259" key="2">
    <source>
        <dbReference type="Pfam" id="PF07540"/>
    </source>
</evidence>
<feature type="domain" description="Nucleolar complex-associated protein 3 N-terminal" evidence="2">
    <location>
        <begin position="23"/>
        <end position="104"/>
    </location>
</feature>
<evidence type="ECO:0000313" key="4">
    <source>
        <dbReference type="Proteomes" id="UP000011185"/>
    </source>
</evidence>
<reference evidence="3 4" key="1">
    <citation type="journal article" date="2012" name="PLoS Pathog.">
        <title>The genome of the obligate intracellular parasite Trachipleistophora hominis: new insights into microsporidian genome dynamics and reductive evolution.</title>
        <authorList>
            <person name="Heinz E."/>
            <person name="Williams T.A."/>
            <person name="Nakjang S."/>
            <person name="Noel C.J."/>
            <person name="Swan D.C."/>
            <person name="Goldberg A.V."/>
            <person name="Harris S.R."/>
            <person name="Weinmaier T."/>
            <person name="Markert S."/>
            <person name="Becher D."/>
            <person name="Bernhardt J."/>
            <person name="Dagan T."/>
            <person name="Hacker C."/>
            <person name="Lucocq J.M."/>
            <person name="Schweder T."/>
            <person name="Rattei T."/>
            <person name="Hall N."/>
            <person name="Hirt R.P."/>
            <person name="Embley T.M."/>
        </authorList>
    </citation>
    <scope>NUCLEOTIDE SEQUENCE [LARGE SCALE GENOMIC DNA]</scope>
</reference>
<dbReference type="Pfam" id="PF07540">
    <property type="entry name" value="NOC3p"/>
    <property type="match status" value="1"/>
</dbReference>
<proteinExistence type="predicted"/>
<dbReference type="AlphaFoldDB" id="L7JTB4"/>
<dbReference type="HOGENOM" id="CLU_611398_0_0_1"/>
<dbReference type="Proteomes" id="UP000011185">
    <property type="component" value="Unassembled WGS sequence"/>
</dbReference>
<keyword evidence="4" id="KW-1185">Reference proteome</keyword>
<dbReference type="PANTHER" id="PTHR14428">
    <property type="entry name" value="NUCLEOLAR COMPLEX PROTEIN 3"/>
    <property type="match status" value="1"/>
</dbReference>
<dbReference type="VEuPathDB" id="MicrosporidiaDB:THOM_2482"/>